<evidence type="ECO:0000256" key="4">
    <source>
        <dbReference type="ARBA" id="ARBA00022801"/>
    </source>
</evidence>
<accession>A0A6J2VKX9</accession>
<dbReference type="PROSITE" id="PS50203">
    <property type="entry name" value="CALPAIN_CAT"/>
    <property type="match status" value="1"/>
</dbReference>
<evidence type="ECO:0000256" key="2">
    <source>
        <dbReference type="ARBA" id="ARBA00022670"/>
    </source>
</evidence>
<dbReference type="Proteomes" id="UP000504632">
    <property type="component" value="Chromosome 6"/>
</dbReference>
<dbReference type="InParanoid" id="A0A6J2VKX9"/>
<dbReference type="SUPFAM" id="SSF54001">
    <property type="entry name" value="Cysteine proteinases"/>
    <property type="match status" value="1"/>
</dbReference>
<dbReference type="InterPro" id="IPR018247">
    <property type="entry name" value="EF_Hand_1_Ca_BS"/>
</dbReference>
<dbReference type="CDD" id="cd00044">
    <property type="entry name" value="CysPc"/>
    <property type="match status" value="1"/>
</dbReference>
<dbReference type="PROSITE" id="PS00018">
    <property type="entry name" value="EF_HAND_1"/>
    <property type="match status" value="1"/>
</dbReference>
<dbReference type="Gene3D" id="2.60.120.380">
    <property type="match status" value="1"/>
</dbReference>
<dbReference type="PROSITE" id="PS50222">
    <property type="entry name" value="EF_HAND_2"/>
    <property type="match status" value="1"/>
</dbReference>
<reference evidence="13" key="1">
    <citation type="submission" date="2025-08" db="UniProtKB">
        <authorList>
            <consortium name="RefSeq"/>
        </authorList>
    </citation>
    <scope>IDENTIFICATION</scope>
</reference>
<organism evidence="12 13">
    <name type="scientific">Chanos chanos</name>
    <name type="common">Milkfish</name>
    <name type="synonym">Mugil chanos</name>
    <dbReference type="NCBI Taxonomy" id="29144"/>
    <lineage>
        <taxon>Eukaryota</taxon>
        <taxon>Metazoa</taxon>
        <taxon>Chordata</taxon>
        <taxon>Craniata</taxon>
        <taxon>Vertebrata</taxon>
        <taxon>Euteleostomi</taxon>
        <taxon>Actinopterygii</taxon>
        <taxon>Neopterygii</taxon>
        <taxon>Teleostei</taxon>
        <taxon>Ostariophysi</taxon>
        <taxon>Gonorynchiformes</taxon>
        <taxon>Chanidae</taxon>
        <taxon>Chanos</taxon>
    </lineage>
</organism>
<dbReference type="AlphaFoldDB" id="A0A6J2VKX9"/>
<dbReference type="FunFam" id="3.90.70.10:FF:000001">
    <property type="entry name" value="Calpain-1 catalytic subunit"/>
    <property type="match status" value="1"/>
</dbReference>
<dbReference type="Gene3D" id="3.90.70.10">
    <property type="entry name" value="Cysteine proteinases"/>
    <property type="match status" value="1"/>
</dbReference>
<dbReference type="CDD" id="cd00214">
    <property type="entry name" value="Calpain_III"/>
    <property type="match status" value="1"/>
</dbReference>
<name>A0A6J2VKX9_CHACN</name>
<evidence type="ECO:0000256" key="9">
    <source>
        <dbReference type="SAM" id="MobiDB-lite"/>
    </source>
</evidence>
<dbReference type="GO" id="GO:0005737">
    <property type="term" value="C:cytoplasm"/>
    <property type="evidence" value="ECO:0007669"/>
    <property type="project" value="TreeGrafter"/>
</dbReference>
<evidence type="ECO:0000259" key="11">
    <source>
        <dbReference type="PROSITE" id="PS50222"/>
    </source>
</evidence>
<dbReference type="InterPro" id="IPR011992">
    <property type="entry name" value="EF-hand-dom_pair"/>
</dbReference>
<evidence type="ECO:0000256" key="8">
    <source>
        <dbReference type="PROSITE-ProRule" id="PRU00239"/>
    </source>
</evidence>
<dbReference type="InterPro" id="IPR022684">
    <property type="entry name" value="Calpain_cysteine_protease"/>
</dbReference>
<feature type="active site" evidence="7 8">
    <location>
        <position position="244"/>
    </location>
</feature>
<evidence type="ECO:0000313" key="13">
    <source>
        <dbReference type="RefSeq" id="XP_030632567.1"/>
    </source>
</evidence>
<dbReference type="PRINTS" id="PR00704">
    <property type="entry name" value="CALPAIN"/>
</dbReference>
<dbReference type="FunFam" id="1.10.238.10:FF:000530">
    <property type="entry name" value="Zgc:85932"/>
    <property type="match status" value="1"/>
</dbReference>
<dbReference type="PANTHER" id="PTHR10183">
    <property type="entry name" value="CALPAIN"/>
    <property type="match status" value="1"/>
</dbReference>
<keyword evidence="3" id="KW-0479">Metal-binding</keyword>
<protein>
    <submittedName>
        <fullName evidence="13">Calpain-9</fullName>
    </submittedName>
</protein>
<keyword evidence="5 8" id="KW-0788">Thiol protease</keyword>
<evidence type="ECO:0000256" key="5">
    <source>
        <dbReference type="ARBA" id="ARBA00022807"/>
    </source>
</evidence>
<proteinExistence type="inferred from homology"/>
<dbReference type="InterPro" id="IPR022683">
    <property type="entry name" value="Calpain_III"/>
</dbReference>
<dbReference type="InterPro" id="IPR001300">
    <property type="entry name" value="Peptidase_C2_calpain_cat"/>
</dbReference>
<keyword evidence="12" id="KW-1185">Reference proteome</keyword>
<evidence type="ECO:0000256" key="7">
    <source>
        <dbReference type="PIRSR" id="PIRSR622684-1"/>
    </source>
</evidence>
<dbReference type="GO" id="GO:0004198">
    <property type="term" value="F:calcium-dependent cysteine-type endopeptidase activity"/>
    <property type="evidence" value="ECO:0007669"/>
    <property type="project" value="InterPro"/>
</dbReference>
<dbReference type="SMART" id="SM00720">
    <property type="entry name" value="calpain_III"/>
    <property type="match status" value="1"/>
</dbReference>
<dbReference type="SUPFAM" id="SSF49758">
    <property type="entry name" value="Calpain large subunit, middle domain (domain III)"/>
    <property type="match status" value="1"/>
</dbReference>
<feature type="domain" description="Calpain catalytic" evidence="10">
    <location>
        <begin position="32"/>
        <end position="328"/>
    </location>
</feature>
<dbReference type="Pfam" id="PF01067">
    <property type="entry name" value="Calpain_III"/>
    <property type="match status" value="1"/>
</dbReference>
<keyword evidence="6" id="KW-0106">Calcium</keyword>
<dbReference type="SMART" id="SM00230">
    <property type="entry name" value="CysPc"/>
    <property type="match status" value="1"/>
</dbReference>
<dbReference type="GO" id="GO:0006508">
    <property type="term" value="P:proteolysis"/>
    <property type="evidence" value="ECO:0007669"/>
    <property type="project" value="UniProtKB-KW"/>
</dbReference>
<keyword evidence="4 8" id="KW-0378">Hydrolase</keyword>
<dbReference type="InterPro" id="IPR002048">
    <property type="entry name" value="EF_hand_dom"/>
</dbReference>
<evidence type="ECO:0000313" key="12">
    <source>
        <dbReference type="Proteomes" id="UP000504632"/>
    </source>
</evidence>
<dbReference type="InterPro" id="IPR022682">
    <property type="entry name" value="Calpain_domain_III"/>
</dbReference>
<dbReference type="GO" id="GO:0005509">
    <property type="term" value="F:calcium ion binding"/>
    <property type="evidence" value="ECO:0007669"/>
    <property type="project" value="InterPro"/>
</dbReference>
<dbReference type="FunFam" id="2.60.120.380:FF:000011">
    <property type="entry name" value="Calpain 12"/>
    <property type="match status" value="1"/>
</dbReference>
<feature type="active site" evidence="7 8">
    <location>
        <position position="93"/>
    </location>
</feature>
<dbReference type="OrthoDB" id="424753at2759"/>
<dbReference type="InterPro" id="IPR038765">
    <property type="entry name" value="Papain-like_cys_pep_sf"/>
</dbReference>
<feature type="domain" description="EF-hand" evidence="11">
    <location>
        <begin position="567"/>
        <end position="602"/>
    </location>
</feature>
<dbReference type="SUPFAM" id="SSF47473">
    <property type="entry name" value="EF-hand"/>
    <property type="match status" value="1"/>
</dbReference>
<evidence type="ECO:0000256" key="1">
    <source>
        <dbReference type="ARBA" id="ARBA00007623"/>
    </source>
</evidence>
<evidence type="ECO:0000259" key="10">
    <source>
        <dbReference type="PROSITE" id="PS50203"/>
    </source>
</evidence>
<comment type="similarity">
    <text evidence="1">Belongs to the peptidase C2 family.</text>
</comment>
<evidence type="ECO:0000256" key="6">
    <source>
        <dbReference type="ARBA" id="ARBA00022837"/>
    </source>
</evidence>
<feature type="compositionally biased region" description="Basic and acidic residues" evidence="9">
    <location>
        <begin position="1"/>
        <end position="12"/>
    </location>
</feature>
<dbReference type="InterPro" id="IPR033883">
    <property type="entry name" value="C2_III"/>
</dbReference>
<dbReference type="Gene3D" id="1.10.238.10">
    <property type="entry name" value="EF-hand"/>
    <property type="match status" value="1"/>
</dbReference>
<gene>
    <name evidence="13" type="primary">LOC115813999</name>
</gene>
<feature type="region of interest" description="Disordered" evidence="9">
    <location>
        <begin position="1"/>
        <end position="39"/>
    </location>
</feature>
<dbReference type="RefSeq" id="XP_030632567.1">
    <property type="nucleotide sequence ID" value="XM_030776707.1"/>
</dbReference>
<evidence type="ECO:0000256" key="3">
    <source>
        <dbReference type="ARBA" id="ARBA00022723"/>
    </source>
</evidence>
<dbReference type="PANTHER" id="PTHR10183:SF434">
    <property type="entry name" value="CALPAIN-3"/>
    <property type="match status" value="1"/>
</dbReference>
<feature type="active site" evidence="7 8">
    <location>
        <position position="268"/>
    </location>
</feature>
<dbReference type="FunCoup" id="A0A6J2VKX9">
    <property type="interactions" value="3"/>
</dbReference>
<dbReference type="GeneID" id="115813999"/>
<dbReference type="Pfam" id="PF00648">
    <property type="entry name" value="Peptidase_C2"/>
    <property type="match status" value="1"/>
</dbReference>
<dbReference type="InterPro" id="IPR036213">
    <property type="entry name" value="Calpain_III_sf"/>
</dbReference>
<sequence>MSDPTAEKPKDTDESEPSFEPLGSPTLWPSPTRSDPEGHFTAEGLYVDTTFPLDEQLAPEVEWKRPKEICSAPQFIIDGATRMDVCQGILSDCWFLSAIASLSLHPSLMRHVVPSGQSFQDGYNGSFKFRFWQYGEWKEVKIDDRLPTQRDQLIYLRSSQTNEFWSSLLEKAYAKLKGGYRALNMGFSHEAMADMTGGVTEVLKIPRNLAAFLKPLLLKGALINCANSQGPLEQKNEFGILFKHAYAVTGLEQVQTKNGPVELVRVHNPWGKTEWEGPWSDQNGSEWNLVSAEEQRRLKRVNRDDGEFWMTLSDFRQNFDLMEVCHLSDDTLSEGGVTERPWHVTVHHGNWTPNLSAGGPSKGGWFWQNPQFHLTLLEEDDDPTDPELTCSFLVALMQKHQRLKGVHLAIGLDIYEAHTGQNYLSTLDLSLLRPVLSTEGHVPHREVVIRGRLAPGRYIIIPSTLETNQAGEFLLRVLTEKGNNAEPSDRPSSEKVLKEQLFKKHCNKKSLCRPLELYNLLTEAIAGGALAGAEKKLCLEHCKSFVVLMDNQGLAQLDWYTFLVLWNKFTKWTEIFVKFDKNKSHALDYREIVPAMQAAGLEVDDFILQLVSLRYTEPDMTISYPGFLYLLTKMDSMLLKFQALDMVGMGVISVNCRQWLQMTMYN</sequence>
<keyword evidence="2 8" id="KW-0645">Protease</keyword>